<keyword evidence="4" id="KW-1185">Reference proteome</keyword>
<evidence type="ECO:0000313" key="3">
    <source>
        <dbReference type="EMBL" id="QTH62618.1"/>
    </source>
</evidence>
<dbReference type="InterPro" id="IPR043723">
    <property type="entry name" value="DUF5665"/>
</dbReference>
<feature type="region of interest" description="Disordered" evidence="1">
    <location>
        <begin position="1"/>
        <end position="20"/>
    </location>
</feature>
<dbReference type="AlphaFoldDB" id="A0A975D9C4"/>
<evidence type="ECO:0000256" key="2">
    <source>
        <dbReference type="SAM" id="Phobius"/>
    </source>
</evidence>
<dbReference type="EMBL" id="CP072110">
    <property type="protein sequence ID" value="QTH62618.1"/>
    <property type="molecule type" value="Genomic_DNA"/>
</dbReference>
<organism evidence="3 4">
    <name type="scientific">Psychrosphaera ytuae</name>
    <dbReference type="NCBI Taxonomy" id="2820710"/>
    <lineage>
        <taxon>Bacteria</taxon>
        <taxon>Pseudomonadati</taxon>
        <taxon>Pseudomonadota</taxon>
        <taxon>Gammaproteobacteria</taxon>
        <taxon>Alteromonadales</taxon>
        <taxon>Pseudoalteromonadaceae</taxon>
        <taxon>Psychrosphaera</taxon>
    </lineage>
</organism>
<gene>
    <name evidence="3" type="ORF">J1N51_07450</name>
</gene>
<dbReference type="KEGG" id="psym:J1N51_07450"/>
<keyword evidence="2" id="KW-0472">Membrane</keyword>
<dbReference type="RefSeq" id="WP_208829935.1">
    <property type="nucleotide sequence ID" value="NZ_CP072110.1"/>
</dbReference>
<evidence type="ECO:0000256" key="1">
    <source>
        <dbReference type="SAM" id="MobiDB-lite"/>
    </source>
</evidence>
<dbReference type="Proteomes" id="UP000682739">
    <property type="component" value="Chromosome"/>
</dbReference>
<feature type="transmembrane region" description="Helical" evidence="2">
    <location>
        <begin position="61"/>
        <end position="91"/>
    </location>
</feature>
<keyword evidence="2" id="KW-0812">Transmembrane</keyword>
<sequence length="118" mass="13470">MSDNSHKQEVVEKSEEQQEFESLSRDEMWFKLHEQCKQINEQLEMLNHHNLVVTYNSIPRFIWFSLLKGMAVGLGSVLGATVVLSALVFVLSQIEVIPIIGEWVSSILEVVKGENQNN</sequence>
<name>A0A975D9C4_9GAMM</name>
<protein>
    <submittedName>
        <fullName evidence="3">Uncharacterized protein</fullName>
    </submittedName>
</protein>
<keyword evidence="2" id="KW-1133">Transmembrane helix</keyword>
<evidence type="ECO:0000313" key="4">
    <source>
        <dbReference type="Proteomes" id="UP000682739"/>
    </source>
</evidence>
<dbReference type="Pfam" id="PF18910">
    <property type="entry name" value="DUF5665"/>
    <property type="match status" value="1"/>
</dbReference>
<reference evidence="3" key="1">
    <citation type="submission" date="2021-03" db="EMBL/GenBank/DDBJ databases">
        <title>Description of Psychrosphaera ytuae sp. nov. isolated from deep sea sediment of South China Sea.</title>
        <authorList>
            <person name="Zhang J."/>
            <person name="Xu X.-D."/>
        </authorList>
    </citation>
    <scope>NUCLEOTIDE SEQUENCE</scope>
    <source>
        <strain evidence="3">MTZ26</strain>
    </source>
</reference>
<accession>A0A975D9C4</accession>
<proteinExistence type="predicted"/>